<protein>
    <submittedName>
        <fullName evidence="7">Unc51-like kinase</fullName>
    </submittedName>
</protein>
<dbReference type="SUPFAM" id="SSF56112">
    <property type="entry name" value="Protein kinase-like (PK-like)"/>
    <property type="match status" value="1"/>
</dbReference>
<evidence type="ECO:0000259" key="6">
    <source>
        <dbReference type="PROSITE" id="PS50011"/>
    </source>
</evidence>
<evidence type="ECO:0000256" key="1">
    <source>
        <dbReference type="ARBA" id="ARBA00022679"/>
    </source>
</evidence>
<dbReference type="PROSITE" id="PS00107">
    <property type="entry name" value="PROTEIN_KINASE_ATP"/>
    <property type="match status" value="1"/>
</dbReference>
<organism evidence="7 8">
    <name type="scientific">Haematococcus lacustris</name>
    <name type="common">Green alga</name>
    <name type="synonym">Haematococcus pluvialis</name>
    <dbReference type="NCBI Taxonomy" id="44745"/>
    <lineage>
        <taxon>Eukaryota</taxon>
        <taxon>Viridiplantae</taxon>
        <taxon>Chlorophyta</taxon>
        <taxon>core chlorophytes</taxon>
        <taxon>Chlorophyceae</taxon>
        <taxon>CS clade</taxon>
        <taxon>Chlamydomonadales</taxon>
        <taxon>Haematococcaceae</taxon>
        <taxon>Haematococcus</taxon>
    </lineage>
</organism>
<dbReference type="InterPro" id="IPR017441">
    <property type="entry name" value="Protein_kinase_ATP_BS"/>
</dbReference>
<comment type="caution">
    <text evidence="7">The sequence shown here is derived from an EMBL/GenBank/DDBJ whole genome shotgun (WGS) entry which is preliminary data.</text>
</comment>
<evidence type="ECO:0000256" key="3">
    <source>
        <dbReference type="ARBA" id="ARBA00022777"/>
    </source>
</evidence>
<evidence type="ECO:0000313" key="7">
    <source>
        <dbReference type="EMBL" id="GFH30387.1"/>
    </source>
</evidence>
<evidence type="ECO:0000256" key="5">
    <source>
        <dbReference type="PROSITE-ProRule" id="PRU10141"/>
    </source>
</evidence>
<keyword evidence="1" id="KW-0808">Transferase</keyword>
<dbReference type="InterPro" id="IPR045269">
    <property type="entry name" value="Atg1-like"/>
</dbReference>
<dbReference type="InterPro" id="IPR011009">
    <property type="entry name" value="Kinase-like_dom_sf"/>
</dbReference>
<dbReference type="GO" id="GO:0005776">
    <property type="term" value="C:autophagosome"/>
    <property type="evidence" value="ECO:0007669"/>
    <property type="project" value="TreeGrafter"/>
</dbReference>
<evidence type="ECO:0000256" key="2">
    <source>
        <dbReference type="ARBA" id="ARBA00022741"/>
    </source>
</evidence>
<feature type="binding site" evidence="5">
    <location>
        <position position="38"/>
    </location>
    <ligand>
        <name>ATP</name>
        <dbReference type="ChEBI" id="CHEBI:30616"/>
    </ligand>
</feature>
<dbReference type="PROSITE" id="PS50011">
    <property type="entry name" value="PROTEIN_KINASE_DOM"/>
    <property type="match status" value="1"/>
</dbReference>
<dbReference type="InterPro" id="IPR000719">
    <property type="entry name" value="Prot_kinase_dom"/>
</dbReference>
<dbReference type="GO" id="GO:0000045">
    <property type="term" value="P:autophagosome assembly"/>
    <property type="evidence" value="ECO:0007669"/>
    <property type="project" value="TreeGrafter"/>
</dbReference>
<evidence type="ECO:0000256" key="4">
    <source>
        <dbReference type="ARBA" id="ARBA00022840"/>
    </source>
</evidence>
<proteinExistence type="predicted"/>
<keyword evidence="2 5" id="KW-0547">Nucleotide-binding</keyword>
<dbReference type="GO" id="GO:0004674">
    <property type="term" value="F:protein serine/threonine kinase activity"/>
    <property type="evidence" value="ECO:0007669"/>
    <property type="project" value="InterPro"/>
</dbReference>
<dbReference type="PANTHER" id="PTHR24348">
    <property type="entry name" value="SERINE/THREONINE-PROTEIN KINASE UNC-51-RELATED"/>
    <property type="match status" value="1"/>
</dbReference>
<feature type="domain" description="Protein kinase" evidence="6">
    <location>
        <begin position="9"/>
        <end position="129"/>
    </location>
</feature>
<gene>
    <name evidence="7" type="ORF">HaLaN_29237</name>
</gene>
<dbReference type="AlphaFoldDB" id="A0A6A0AEV3"/>
<dbReference type="Pfam" id="PF00069">
    <property type="entry name" value="Pkinase"/>
    <property type="match status" value="1"/>
</dbReference>
<keyword evidence="4 5" id="KW-0067">ATP-binding</keyword>
<keyword evidence="3 7" id="KW-0418">Kinase</keyword>
<name>A0A6A0AEV3_HAELA</name>
<accession>A0A6A0AEV3</accession>
<feature type="non-terminal residue" evidence="7">
    <location>
        <position position="1"/>
    </location>
</feature>
<dbReference type="GO" id="GO:0005524">
    <property type="term" value="F:ATP binding"/>
    <property type="evidence" value="ECO:0007669"/>
    <property type="project" value="UniProtKB-UniRule"/>
</dbReference>
<sequence>MASRTVGAWQLEQQIGVGSFATVWRAVYQSTGALVAIKEIHTDKLNSKLHASLASEISVLQRTAHKNIVGLVELLQEPGRIFLVLEYCGGGDLSHYLRRYGRVPEGQARHLLLQLVEGLKVLRSHNLIH</sequence>
<dbReference type="GO" id="GO:0016020">
    <property type="term" value="C:membrane"/>
    <property type="evidence" value="ECO:0007669"/>
    <property type="project" value="TreeGrafter"/>
</dbReference>
<dbReference type="GO" id="GO:0010506">
    <property type="term" value="P:regulation of autophagy"/>
    <property type="evidence" value="ECO:0007669"/>
    <property type="project" value="InterPro"/>
</dbReference>
<dbReference type="PANTHER" id="PTHR24348:SF22">
    <property type="entry name" value="NON-SPECIFIC SERINE_THREONINE PROTEIN KINASE"/>
    <property type="match status" value="1"/>
</dbReference>
<dbReference type="Gene3D" id="1.10.510.10">
    <property type="entry name" value="Transferase(Phosphotransferase) domain 1"/>
    <property type="match status" value="1"/>
</dbReference>
<reference evidence="7 8" key="1">
    <citation type="submission" date="2020-02" db="EMBL/GenBank/DDBJ databases">
        <title>Draft genome sequence of Haematococcus lacustris strain NIES-144.</title>
        <authorList>
            <person name="Morimoto D."/>
            <person name="Nakagawa S."/>
            <person name="Yoshida T."/>
            <person name="Sawayama S."/>
        </authorList>
    </citation>
    <scope>NUCLEOTIDE SEQUENCE [LARGE SCALE GENOMIC DNA]</scope>
    <source>
        <strain evidence="7 8">NIES-144</strain>
    </source>
</reference>
<dbReference type="Proteomes" id="UP000485058">
    <property type="component" value="Unassembled WGS sequence"/>
</dbReference>
<keyword evidence="8" id="KW-1185">Reference proteome</keyword>
<evidence type="ECO:0000313" key="8">
    <source>
        <dbReference type="Proteomes" id="UP000485058"/>
    </source>
</evidence>
<dbReference type="EMBL" id="BLLF01004874">
    <property type="protein sequence ID" value="GFH30387.1"/>
    <property type="molecule type" value="Genomic_DNA"/>
</dbReference>
<dbReference type="SMART" id="SM00220">
    <property type="entry name" value="S_TKc"/>
    <property type="match status" value="1"/>
</dbReference>
<dbReference type="GO" id="GO:0000407">
    <property type="term" value="C:phagophore assembly site"/>
    <property type="evidence" value="ECO:0007669"/>
    <property type="project" value="TreeGrafter"/>
</dbReference>
<feature type="non-terminal residue" evidence="7">
    <location>
        <position position="129"/>
    </location>
</feature>
<dbReference type="GO" id="GO:0005829">
    <property type="term" value="C:cytosol"/>
    <property type="evidence" value="ECO:0007669"/>
    <property type="project" value="TreeGrafter"/>
</dbReference>